<comment type="caution">
    <text evidence="2">The sequence shown here is derived from an EMBL/GenBank/DDBJ whole genome shotgun (WGS) entry which is preliminary data.</text>
</comment>
<dbReference type="EMBL" id="WIXE01011512">
    <property type="protein sequence ID" value="KAK5976703.1"/>
    <property type="molecule type" value="Genomic_DNA"/>
</dbReference>
<dbReference type="AlphaFoldDB" id="A0AAN8G4Q3"/>
<keyword evidence="3" id="KW-1185">Reference proteome</keyword>
<reference evidence="2 3" key="1">
    <citation type="submission" date="2019-10" db="EMBL/GenBank/DDBJ databases">
        <title>Assembly and Annotation for the nematode Trichostrongylus colubriformis.</title>
        <authorList>
            <person name="Martin J."/>
        </authorList>
    </citation>
    <scope>NUCLEOTIDE SEQUENCE [LARGE SCALE GENOMIC DNA]</scope>
    <source>
        <strain evidence="2">G859</strain>
        <tissue evidence="2">Whole worm</tissue>
    </source>
</reference>
<feature type="compositionally biased region" description="Basic residues" evidence="1">
    <location>
        <begin position="369"/>
        <end position="380"/>
    </location>
</feature>
<feature type="compositionally biased region" description="Basic and acidic residues" evidence="1">
    <location>
        <begin position="283"/>
        <end position="295"/>
    </location>
</feature>
<gene>
    <name evidence="2" type="ORF">GCK32_004429</name>
</gene>
<evidence type="ECO:0000313" key="3">
    <source>
        <dbReference type="Proteomes" id="UP001331761"/>
    </source>
</evidence>
<feature type="region of interest" description="Disordered" evidence="1">
    <location>
        <begin position="270"/>
        <end position="299"/>
    </location>
</feature>
<organism evidence="2 3">
    <name type="scientific">Trichostrongylus colubriformis</name>
    <name type="common">Black scour worm</name>
    <dbReference type="NCBI Taxonomy" id="6319"/>
    <lineage>
        <taxon>Eukaryota</taxon>
        <taxon>Metazoa</taxon>
        <taxon>Ecdysozoa</taxon>
        <taxon>Nematoda</taxon>
        <taxon>Chromadorea</taxon>
        <taxon>Rhabditida</taxon>
        <taxon>Rhabditina</taxon>
        <taxon>Rhabditomorpha</taxon>
        <taxon>Strongyloidea</taxon>
        <taxon>Trichostrongylidae</taxon>
        <taxon>Trichostrongylus</taxon>
    </lineage>
</organism>
<proteinExistence type="predicted"/>
<dbReference type="Proteomes" id="UP001331761">
    <property type="component" value="Unassembled WGS sequence"/>
</dbReference>
<name>A0AAN8G4Q3_TRICO</name>
<evidence type="ECO:0000313" key="2">
    <source>
        <dbReference type="EMBL" id="KAK5976703.1"/>
    </source>
</evidence>
<protein>
    <submittedName>
        <fullName evidence="2">Uncharacterized protein</fullName>
    </submittedName>
</protein>
<accession>A0AAN8G4Q3</accession>
<feature type="region of interest" description="Disordered" evidence="1">
    <location>
        <begin position="127"/>
        <end position="148"/>
    </location>
</feature>
<evidence type="ECO:0000256" key="1">
    <source>
        <dbReference type="SAM" id="MobiDB-lite"/>
    </source>
</evidence>
<feature type="non-terminal residue" evidence="2">
    <location>
        <position position="1"/>
    </location>
</feature>
<feature type="region of interest" description="Disordered" evidence="1">
    <location>
        <begin position="340"/>
        <end position="393"/>
    </location>
</feature>
<sequence>CTFISIVISSCASRVDLSMDMEPPATEDEWARCFGEIRSPIYFQKSKFRDKQISDTVDEVATQKICVVEDSGSQSKGFHGRLWQPPQMPVVTNIAKDIMEKFCAKVGAMSAEAREKMEKPILESLVQKPRSSISRHGQSESHAMDQAHLAKSNGKENIAHRNPLLSQLSCLLSSKPRQDAANSVRAKVVCDTSSQTTISQTNSSFHGNQAVPSLFSSSPSLRSTKSSDSEQSVWDVTHRAEDVENCSGTIFVVNVVKNLSPLHIKVESDEELGVTPPPSEISRSFDQRNKPEKQVKSKITVSTKRRLQPAAATALSLQSAAKILKCRSFKATKLNSIRGSKITAGKKSNKKTLHRSSNGRSARVVAPKSVKKAKPPKPRLRPMLPRQTKKISY</sequence>